<proteinExistence type="inferred from homology"/>
<dbReference type="InterPro" id="IPR036291">
    <property type="entry name" value="NAD(P)-bd_dom_sf"/>
</dbReference>
<evidence type="ECO:0000259" key="4">
    <source>
        <dbReference type="SMART" id="SM00829"/>
    </source>
</evidence>
<dbReference type="InterPro" id="IPR013149">
    <property type="entry name" value="ADH-like_C"/>
</dbReference>
<dbReference type="InterPro" id="IPR047122">
    <property type="entry name" value="Trans-enoyl_RdTase-like"/>
</dbReference>
<dbReference type="Gene3D" id="3.90.180.10">
    <property type="entry name" value="Medium-chain alcohol dehydrogenases, catalytic domain"/>
    <property type="match status" value="1"/>
</dbReference>
<dbReference type="AlphaFoldDB" id="A0AA40DRQ5"/>
<name>A0AA40DRQ5_9PEZI</name>
<dbReference type="EMBL" id="JAUKUA010000005">
    <property type="protein sequence ID" value="KAK0710842.1"/>
    <property type="molecule type" value="Genomic_DNA"/>
</dbReference>
<sequence>MGTILLPLQRLEMLLSDLHPSPKHPPQVIVREIDSSSQQDLPTTTLETKSQTDPRRDSGASIAQPQTQTALVITPSRTYQLTSDFPAPASPGPGEVVIRTRAAGLNHIDWKSVEHNFCLPALPWVVGREMAGVVEGVGAGVEGVRRGDRVWTSTYYKDRRAGCFQELVVVPAHTVARMPANLGFASASCLGVGGLTAAMTLWRWLGLPMHPPPADGPGGARQVILIWGGSTVTGQFAVQLAAHVGWDVIAVCSDRTADLVRRLGPKHVVTYSGRADGEIVDEIHALGRGRISKAIDLVGPQTARVVLDVIARSEGVVDFAPLAFVSSKEAIPASARVHNVEMKQFVLDRASEVYAKRLNELVESGVVVIPKLRVIQGLGAVEGGLKQLKEGDLAGDKLVVSLSV</sequence>
<feature type="compositionally biased region" description="Polar residues" evidence="3">
    <location>
        <begin position="35"/>
        <end position="49"/>
    </location>
</feature>
<accession>A0AA40DRQ5</accession>
<dbReference type="Pfam" id="PF00107">
    <property type="entry name" value="ADH_zinc_N"/>
    <property type="match status" value="1"/>
</dbReference>
<reference evidence="5" key="1">
    <citation type="submission" date="2023-06" db="EMBL/GenBank/DDBJ databases">
        <title>Genome-scale phylogeny and comparative genomics of the fungal order Sordariales.</title>
        <authorList>
            <consortium name="Lawrence Berkeley National Laboratory"/>
            <person name="Hensen N."/>
            <person name="Bonometti L."/>
            <person name="Westerberg I."/>
            <person name="Brannstrom I.O."/>
            <person name="Guillou S."/>
            <person name="Cros-Aarteil S."/>
            <person name="Calhoun S."/>
            <person name="Haridas S."/>
            <person name="Kuo A."/>
            <person name="Mondo S."/>
            <person name="Pangilinan J."/>
            <person name="Riley R."/>
            <person name="Labutti K."/>
            <person name="Andreopoulos B."/>
            <person name="Lipzen A."/>
            <person name="Chen C."/>
            <person name="Yanf M."/>
            <person name="Daum C."/>
            <person name="Ng V."/>
            <person name="Clum A."/>
            <person name="Steindorff A."/>
            <person name="Ohm R."/>
            <person name="Martin F."/>
            <person name="Silar P."/>
            <person name="Natvig D."/>
            <person name="Lalanne C."/>
            <person name="Gautier V."/>
            <person name="Ament-Velasquez S.L."/>
            <person name="Kruys A."/>
            <person name="Hutchinson M.I."/>
            <person name="Powell A.J."/>
            <person name="Barry K."/>
            <person name="Miller A.N."/>
            <person name="Grigoriev I.V."/>
            <person name="Debuchy R."/>
            <person name="Gladieux P."/>
            <person name="Thoren M.H."/>
            <person name="Johannesson H."/>
        </authorList>
    </citation>
    <scope>NUCLEOTIDE SEQUENCE</scope>
    <source>
        <strain evidence="5">SMH4607-1</strain>
    </source>
</reference>
<gene>
    <name evidence="5" type="ORF">B0H67DRAFT_667823</name>
</gene>
<dbReference type="SUPFAM" id="SSF50129">
    <property type="entry name" value="GroES-like"/>
    <property type="match status" value="1"/>
</dbReference>
<evidence type="ECO:0000256" key="1">
    <source>
        <dbReference type="ARBA" id="ARBA00008072"/>
    </source>
</evidence>
<evidence type="ECO:0000256" key="3">
    <source>
        <dbReference type="SAM" id="MobiDB-lite"/>
    </source>
</evidence>
<keyword evidence="2" id="KW-0560">Oxidoreductase</keyword>
<keyword evidence="6" id="KW-1185">Reference proteome</keyword>
<protein>
    <submittedName>
        <fullName evidence="5">Chaperonin 10-like protein</fullName>
    </submittedName>
</protein>
<dbReference type="GO" id="GO:0016651">
    <property type="term" value="F:oxidoreductase activity, acting on NAD(P)H"/>
    <property type="evidence" value="ECO:0007669"/>
    <property type="project" value="InterPro"/>
</dbReference>
<feature type="region of interest" description="Disordered" evidence="3">
    <location>
        <begin position="35"/>
        <end position="66"/>
    </location>
</feature>
<comment type="caution">
    <text evidence="5">The sequence shown here is derived from an EMBL/GenBank/DDBJ whole genome shotgun (WGS) entry which is preliminary data.</text>
</comment>
<dbReference type="Proteomes" id="UP001172102">
    <property type="component" value="Unassembled WGS sequence"/>
</dbReference>
<evidence type="ECO:0000256" key="2">
    <source>
        <dbReference type="ARBA" id="ARBA00023002"/>
    </source>
</evidence>
<dbReference type="SMART" id="SM00829">
    <property type="entry name" value="PKS_ER"/>
    <property type="match status" value="1"/>
</dbReference>
<feature type="domain" description="Enoyl reductase (ER)" evidence="4">
    <location>
        <begin position="76"/>
        <end position="400"/>
    </location>
</feature>
<dbReference type="CDD" id="cd08249">
    <property type="entry name" value="enoyl_reductase_like"/>
    <property type="match status" value="1"/>
</dbReference>
<dbReference type="PANTHER" id="PTHR45348:SF2">
    <property type="entry name" value="ZINC-TYPE ALCOHOL DEHYDROGENASE-LIKE PROTEIN C2E1P3.01"/>
    <property type="match status" value="1"/>
</dbReference>
<organism evidence="5 6">
    <name type="scientific">Lasiosphaeris hirsuta</name>
    <dbReference type="NCBI Taxonomy" id="260670"/>
    <lineage>
        <taxon>Eukaryota</taxon>
        <taxon>Fungi</taxon>
        <taxon>Dikarya</taxon>
        <taxon>Ascomycota</taxon>
        <taxon>Pezizomycotina</taxon>
        <taxon>Sordariomycetes</taxon>
        <taxon>Sordariomycetidae</taxon>
        <taxon>Sordariales</taxon>
        <taxon>Lasiosphaeriaceae</taxon>
        <taxon>Lasiosphaeris</taxon>
    </lineage>
</organism>
<dbReference type="InterPro" id="IPR020843">
    <property type="entry name" value="ER"/>
</dbReference>
<dbReference type="SUPFAM" id="SSF51735">
    <property type="entry name" value="NAD(P)-binding Rossmann-fold domains"/>
    <property type="match status" value="1"/>
</dbReference>
<evidence type="ECO:0000313" key="6">
    <source>
        <dbReference type="Proteomes" id="UP001172102"/>
    </source>
</evidence>
<dbReference type="Pfam" id="PF08240">
    <property type="entry name" value="ADH_N"/>
    <property type="match status" value="1"/>
</dbReference>
<dbReference type="PANTHER" id="PTHR45348">
    <property type="entry name" value="HYPOTHETICAL OXIDOREDUCTASE (EUROFUNG)"/>
    <property type="match status" value="1"/>
</dbReference>
<evidence type="ECO:0000313" key="5">
    <source>
        <dbReference type="EMBL" id="KAK0710842.1"/>
    </source>
</evidence>
<comment type="similarity">
    <text evidence="1">Belongs to the zinc-containing alcohol dehydrogenase family.</text>
</comment>
<dbReference type="Gene3D" id="3.40.50.720">
    <property type="entry name" value="NAD(P)-binding Rossmann-like Domain"/>
    <property type="match status" value="1"/>
</dbReference>
<dbReference type="InterPro" id="IPR013154">
    <property type="entry name" value="ADH-like_N"/>
</dbReference>
<dbReference type="InterPro" id="IPR011032">
    <property type="entry name" value="GroES-like_sf"/>
</dbReference>